<dbReference type="CDD" id="cd12148">
    <property type="entry name" value="fungal_TF_MHR"/>
    <property type="match status" value="1"/>
</dbReference>
<dbReference type="PANTHER" id="PTHR47256">
    <property type="entry name" value="ZN(II)2CYS6 TRANSCRIPTION FACTOR (EUROFUNG)-RELATED"/>
    <property type="match status" value="1"/>
</dbReference>
<dbReference type="Proteomes" id="UP000803884">
    <property type="component" value="Unassembled WGS sequence"/>
</dbReference>
<evidence type="ECO:0000313" key="1">
    <source>
        <dbReference type="EMBL" id="KAL1587669.1"/>
    </source>
</evidence>
<reference evidence="1 2" key="1">
    <citation type="journal article" date="2020" name="Microbiol. Resour. Announc.">
        <title>Draft Genome Sequence of a Cladosporium Species Isolated from the Mesophotic Ascidian Didemnum maculosum.</title>
        <authorList>
            <person name="Gioti A."/>
            <person name="Siaperas R."/>
            <person name="Nikolaivits E."/>
            <person name="Le Goff G."/>
            <person name="Ouazzani J."/>
            <person name="Kotoulas G."/>
            <person name="Topakas E."/>
        </authorList>
    </citation>
    <scope>NUCLEOTIDE SEQUENCE [LARGE SCALE GENOMIC DNA]</scope>
    <source>
        <strain evidence="1 2">TM138-S3</strain>
    </source>
</reference>
<evidence type="ECO:0000313" key="2">
    <source>
        <dbReference type="Proteomes" id="UP000803884"/>
    </source>
</evidence>
<dbReference type="RefSeq" id="XP_069230774.1">
    <property type="nucleotide sequence ID" value="XM_069372068.1"/>
</dbReference>
<proteinExistence type="predicted"/>
<comment type="caution">
    <text evidence="1">The sequence shown here is derived from an EMBL/GenBank/DDBJ whole genome shotgun (WGS) entry which is preliminary data.</text>
</comment>
<evidence type="ECO:0008006" key="3">
    <source>
        <dbReference type="Google" id="ProtNLM"/>
    </source>
</evidence>
<keyword evidence="2" id="KW-1185">Reference proteome</keyword>
<name>A0AB34KRR6_9PEZI</name>
<dbReference type="GeneID" id="96004906"/>
<accession>A0AB34KRR6</accession>
<dbReference type="AlphaFoldDB" id="A0AB34KRR6"/>
<gene>
    <name evidence="1" type="ORF">WHR41_03462</name>
</gene>
<organism evidence="1 2">
    <name type="scientific">Cladosporium halotolerans</name>
    <dbReference type="NCBI Taxonomy" id="1052096"/>
    <lineage>
        <taxon>Eukaryota</taxon>
        <taxon>Fungi</taxon>
        <taxon>Dikarya</taxon>
        <taxon>Ascomycota</taxon>
        <taxon>Pezizomycotina</taxon>
        <taxon>Dothideomycetes</taxon>
        <taxon>Dothideomycetidae</taxon>
        <taxon>Cladosporiales</taxon>
        <taxon>Cladosporiaceae</taxon>
        <taxon>Cladosporium</taxon>
    </lineage>
</organism>
<protein>
    <recommendedName>
        <fullName evidence="3">C6 transcription factor</fullName>
    </recommendedName>
</protein>
<dbReference type="InterPro" id="IPR053187">
    <property type="entry name" value="Notoamide_regulator"/>
</dbReference>
<dbReference type="EMBL" id="JAAQHG020000009">
    <property type="protein sequence ID" value="KAL1587669.1"/>
    <property type="molecule type" value="Genomic_DNA"/>
</dbReference>
<dbReference type="PANTHER" id="PTHR47256:SF10">
    <property type="entry name" value="ZN(II)2CYS6 TRANSCRIPTION FACTOR (EUROFUNG)"/>
    <property type="match status" value="1"/>
</dbReference>
<sequence>MPFPTSFHFSWHGSTQRGDSLRKTSSYKVCTRTKPAPTFARRFWLTVSARLRVYTLSMMLLSRLMLKIESLAGNIFTMRPIRLWNLEEGRPSLTNIQALCVLGLESNYRAKDRLGLTLIPIAERFDNEVSAYPDERRCVAQNLSKRDYLRARVSAHWMVKCTHVITRIAFMSGVIADSRQSGLPSIHDTFEDKEEPWIGYPLTTTPVPYRPTVYLLQRCRLAELFEEMHSLILTSGDKHNDTVRNFSGAVDGLAAKMQHWLRHLPTELEYNWPMCISVWELHASYLAFLMCLHVVARTRLLQEDVSPKGQPPLSVSGEEDPNFRSHLAQENLTKAIPLAHRSAEILRDFRERYGLKITPAWLLQLQAVAAGVLLLDPELANPTVISSPQASEAGTITSSAAAFDEVFRCLLGAGVEVMISRAIARMTYHTVLEQRIVLSRSTFNMLQLMSDTAWRPSDMSLVNSVFPNFATTKGHEDDVRMTELLEKWESIEI</sequence>